<dbReference type="EMBL" id="UINC01007446">
    <property type="protein sequence ID" value="SVA33367.1"/>
    <property type="molecule type" value="Genomic_DNA"/>
</dbReference>
<dbReference type="CDD" id="cd00293">
    <property type="entry name" value="USP-like"/>
    <property type="match status" value="2"/>
</dbReference>
<comment type="similarity">
    <text evidence="1">Belongs to the universal stress protein A family.</text>
</comment>
<evidence type="ECO:0000259" key="3">
    <source>
        <dbReference type="Pfam" id="PF08369"/>
    </source>
</evidence>
<dbReference type="GO" id="GO:0015995">
    <property type="term" value="P:chlorophyll biosynthetic process"/>
    <property type="evidence" value="ECO:0007669"/>
    <property type="project" value="InterPro"/>
</dbReference>
<evidence type="ECO:0008006" key="5">
    <source>
        <dbReference type="Google" id="ProtNLM"/>
    </source>
</evidence>
<gene>
    <name evidence="4" type="ORF">METZ01_LOCUS86221</name>
</gene>
<dbReference type="InterPro" id="IPR013580">
    <property type="entry name" value="LI-POR_suB-like_C"/>
</dbReference>
<evidence type="ECO:0000259" key="2">
    <source>
        <dbReference type="Pfam" id="PF00582"/>
    </source>
</evidence>
<organism evidence="4">
    <name type="scientific">marine metagenome</name>
    <dbReference type="NCBI Taxonomy" id="408172"/>
    <lineage>
        <taxon>unclassified sequences</taxon>
        <taxon>metagenomes</taxon>
        <taxon>ecological metagenomes</taxon>
    </lineage>
</organism>
<dbReference type="InterPro" id="IPR006016">
    <property type="entry name" value="UspA"/>
</dbReference>
<reference evidence="4" key="1">
    <citation type="submission" date="2018-05" db="EMBL/GenBank/DDBJ databases">
        <authorList>
            <person name="Lanie J.A."/>
            <person name="Ng W.-L."/>
            <person name="Kazmierczak K.M."/>
            <person name="Andrzejewski T.M."/>
            <person name="Davidsen T.M."/>
            <person name="Wayne K.J."/>
            <person name="Tettelin H."/>
            <person name="Glass J.I."/>
            <person name="Rusch D."/>
            <person name="Podicherti R."/>
            <person name="Tsui H.-C.T."/>
            <person name="Winkler M.E."/>
        </authorList>
    </citation>
    <scope>NUCLEOTIDE SEQUENCE</scope>
</reference>
<dbReference type="Pfam" id="PF08369">
    <property type="entry name" value="PCP_red"/>
    <property type="match status" value="1"/>
</dbReference>
<dbReference type="Gene3D" id="3.40.50.620">
    <property type="entry name" value="HUPs"/>
    <property type="match status" value="2"/>
</dbReference>
<accession>A0A381V184</accession>
<dbReference type="InterPro" id="IPR014729">
    <property type="entry name" value="Rossmann-like_a/b/a_fold"/>
</dbReference>
<feature type="domain" description="UspA" evidence="2">
    <location>
        <begin position="226"/>
        <end position="380"/>
    </location>
</feature>
<dbReference type="AlphaFoldDB" id="A0A381V184"/>
<dbReference type="InterPro" id="IPR006015">
    <property type="entry name" value="Universal_stress_UspA"/>
</dbReference>
<protein>
    <recommendedName>
        <fullName evidence="5">UspA domain-containing protein</fullName>
    </recommendedName>
</protein>
<dbReference type="Pfam" id="PF00582">
    <property type="entry name" value="Usp"/>
    <property type="match status" value="1"/>
</dbReference>
<dbReference type="SUPFAM" id="SSF52402">
    <property type="entry name" value="Adenine nucleotide alpha hydrolases-like"/>
    <property type="match status" value="2"/>
</dbReference>
<evidence type="ECO:0000313" key="4">
    <source>
        <dbReference type="EMBL" id="SVA33367.1"/>
    </source>
</evidence>
<proteinExistence type="inferred from homology"/>
<dbReference type="GO" id="GO:0015979">
    <property type="term" value="P:photosynthesis"/>
    <property type="evidence" value="ECO:0007669"/>
    <property type="project" value="InterPro"/>
</dbReference>
<dbReference type="PANTHER" id="PTHR46268:SF6">
    <property type="entry name" value="UNIVERSAL STRESS PROTEIN UP12"/>
    <property type="match status" value="1"/>
</dbReference>
<dbReference type="Gene3D" id="1.10.8.550">
    <property type="entry name" value="Proto-chlorophyllide reductase 57 kD subunit B"/>
    <property type="match status" value="2"/>
</dbReference>
<dbReference type="InterPro" id="IPR042298">
    <property type="entry name" value="P-CP_red_C"/>
</dbReference>
<dbReference type="PRINTS" id="PR01438">
    <property type="entry name" value="UNVRSLSTRESS"/>
</dbReference>
<sequence>MYSEVFVPVDNSEHSHWAVERAIEFCKRSEGQITGNHVYAARLHDVRFRQLETGLPAQFQSAAEIKRQRKIHDKLIEKGLQLISDSFLDQTSKRCDTAGVPLVRQLLEGINYEEVSREANRGAGHLPSLIGFDPNIADKYDGGETVRSDVIVDEDGRIVAEDEEQDEKLAGSSGRDYDLLAIGAHGIGKQPYSQLGGMVSRVIREVEKDTLIVRDDRALAGGDWIVCIDGSSYSYKAMRHALEMAKEFGAKLYVCSAFDVEYHHSVFGNIKDILSVQASKVFKFEEQEELHNNIIDKGLLKLAQANLKRAQVMAQEFPEVEVETQILIGKPFQCILQWVEEIDPSLLILARHGGHRIEGTDMGSQADNLCRLSPTNILLVGTTDVRPDDIPWIEEDGETGLEWAPDAEVRILRVPPFALGIARKAVEEYVLDNCGPGANATYFGRLTGREDAVVQAALNGGGASATGMDGNGAVANGSGPAEDELAPGTCVPPLGAGGLPMVTGDRLDEAIRKLLPTHMQLIMGIGTAEELALAEVKAQEAMKRTLVKGLDADPQPDVPMISATCPYSGDTLMRERTAGDPIEWAEEAFERLKQVPLIARPLARNTVERFARENDFWRVTTPVMDENKQAMIEADEFDMDTMLVMFRELQTKQIKAAAEGVDGVTPEMRKFIEEAKASGVTRCPIRDVAEAADDCPVDFKTISPEDAKAAIEQFMSKEPSEA</sequence>
<evidence type="ECO:0000256" key="1">
    <source>
        <dbReference type="ARBA" id="ARBA00008791"/>
    </source>
</evidence>
<dbReference type="PANTHER" id="PTHR46268">
    <property type="entry name" value="STRESS RESPONSE PROTEIN NHAX"/>
    <property type="match status" value="1"/>
</dbReference>
<feature type="domain" description="Light-independent protochlorophyllide reductase subunit B-like C-terminal" evidence="3">
    <location>
        <begin position="584"/>
        <end position="628"/>
    </location>
</feature>
<name>A0A381V184_9ZZZZ</name>
<dbReference type="GO" id="GO:0016491">
    <property type="term" value="F:oxidoreductase activity"/>
    <property type="evidence" value="ECO:0007669"/>
    <property type="project" value="InterPro"/>
</dbReference>